<proteinExistence type="predicted"/>
<organism evidence="1">
    <name type="scientific">Symploca sp. SIO1C4</name>
    <dbReference type="NCBI Taxonomy" id="2607765"/>
    <lineage>
        <taxon>Bacteria</taxon>
        <taxon>Bacillati</taxon>
        <taxon>Cyanobacteriota</taxon>
        <taxon>Cyanophyceae</taxon>
        <taxon>Coleofasciculales</taxon>
        <taxon>Coleofasciculaceae</taxon>
        <taxon>Symploca</taxon>
    </lineage>
</organism>
<accession>A0A6B3NFE0</accession>
<sequence>MQLRTLTTAILLTVIELIFAGSSLAEIDLNAELKNSLCAQDWEKAIEILDLMKAAAPESAEEITLYRSRIYGFIDSGVVVLNWPSDCTIDDTPASNQGASGNQK</sequence>
<dbReference type="EMBL" id="JAAHFQ010000534">
    <property type="protein sequence ID" value="NER30343.1"/>
    <property type="molecule type" value="Genomic_DNA"/>
</dbReference>
<evidence type="ECO:0000313" key="1">
    <source>
        <dbReference type="EMBL" id="NER30343.1"/>
    </source>
</evidence>
<comment type="caution">
    <text evidence="1">The sequence shown here is derived from an EMBL/GenBank/DDBJ whole genome shotgun (WGS) entry which is preliminary data.</text>
</comment>
<dbReference type="AlphaFoldDB" id="A0A6B3NFE0"/>
<gene>
    <name evidence="1" type="ORF">F6J89_22640</name>
</gene>
<name>A0A6B3NFE0_9CYAN</name>
<protein>
    <submittedName>
        <fullName evidence="1">Uncharacterized protein</fullName>
    </submittedName>
</protein>
<reference evidence="1" key="1">
    <citation type="submission" date="2019-11" db="EMBL/GenBank/DDBJ databases">
        <title>Genomic insights into an expanded diversity of filamentous marine cyanobacteria reveals the extraordinary biosynthetic potential of Moorea and Okeania.</title>
        <authorList>
            <person name="Ferreira Leao T."/>
            <person name="Wang M."/>
            <person name="Moss N."/>
            <person name="Da Silva R."/>
            <person name="Sanders J."/>
            <person name="Nurk S."/>
            <person name="Gurevich A."/>
            <person name="Humphrey G."/>
            <person name="Reher R."/>
            <person name="Zhu Q."/>
            <person name="Belda-Ferre P."/>
            <person name="Glukhov E."/>
            <person name="Rex R."/>
            <person name="Dorrestein P.C."/>
            <person name="Knight R."/>
            <person name="Pevzner P."/>
            <person name="Gerwick W.H."/>
            <person name="Gerwick L."/>
        </authorList>
    </citation>
    <scope>NUCLEOTIDE SEQUENCE</scope>
    <source>
        <strain evidence="1">SIO1C4</strain>
    </source>
</reference>